<dbReference type="PANTHER" id="PTHR10751">
    <property type="entry name" value="GUANYLATE BINDING PROTEIN"/>
    <property type="match status" value="1"/>
</dbReference>
<dbReference type="GO" id="GO:0005525">
    <property type="term" value="F:GTP binding"/>
    <property type="evidence" value="ECO:0007669"/>
    <property type="project" value="UniProtKB-KW"/>
</dbReference>
<dbReference type="GeneTree" id="ENSGT00940000162297"/>
<dbReference type="InterPro" id="IPR027417">
    <property type="entry name" value="P-loop_NTPase"/>
</dbReference>
<dbReference type="AlphaFoldDB" id="S4RCR5"/>
<dbReference type="Gene3D" id="3.40.50.300">
    <property type="entry name" value="P-loop containing nucleotide triphosphate hydrolases"/>
    <property type="match status" value="1"/>
</dbReference>
<dbReference type="HOGENOM" id="CLU_2564446_0_0_1"/>
<evidence type="ECO:0000256" key="2">
    <source>
        <dbReference type="ARBA" id="ARBA00023134"/>
    </source>
</evidence>
<feature type="domain" description="GB1/RHD3-type G" evidence="4">
    <location>
        <begin position="1"/>
        <end position="89"/>
    </location>
</feature>
<organism evidence="5">
    <name type="scientific">Petromyzon marinus</name>
    <name type="common">Sea lamprey</name>
    <dbReference type="NCBI Taxonomy" id="7757"/>
    <lineage>
        <taxon>Eukaryota</taxon>
        <taxon>Metazoa</taxon>
        <taxon>Chordata</taxon>
        <taxon>Craniata</taxon>
        <taxon>Vertebrata</taxon>
        <taxon>Cyclostomata</taxon>
        <taxon>Hyperoartia</taxon>
        <taxon>Petromyzontiformes</taxon>
        <taxon>Petromyzontidae</taxon>
        <taxon>Petromyzon</taxon>
    </lineage>
</organism>
<dbReference type="SUPFAM" id="SSF52540">
    <property type="entry name" value="P-loop containing nucleoside triphosphate hydrolases"/>
    <property type="match status" value="1"/>
</dbReference>
<reference evidence="5" key="1">
    <citation type="submission" date="2025-08" db="UniProtKB">
        <authorList>
            <consortium name="Ensembl"/>
        </authorList>
    </citation>
    <scope>IDENTIFICATION</scope>
</reference>
<dbReference type="Ensembl" id="ENSPMAT00000003012.1">
    <property type="protein sequence ID" value="ENSPMAP00000002997.1"/>
    <property type="gene ID" value="ENSPMAG00000002749.1"/>
</dbReference>
<dbReference type="InterPro" id="IPR015894">
    <property type="entry name" value="Guanylate-bd_N"/>
</dbReference>
<reference evidence="5" key="2">
    <citation type="submission" date="2025-09" db="UniProtKB">
        <authorList>
            <consortium name="Ensembl"/>
        </authorList>
    </citation>
    <scope>IDENTIFICATION</scope>
</reference>
<comment type="similarity">
    <text evidence="3">Belongs to the TRAFAC class dynamin-like GTPase superfamily. GB1/RHD3 GTPase family.</text>
</comment>
<sequence length="89" mass="10020">GFSLGNTVQSHTKGIWVWPVCHPRDEKKCLLLLDTEGLGDVEKANGEYDIWLFVMAVLLSNILVYNTVGTLDHSGLEQLQYPFESDQLL</sequence>
<evidence type="ECO:0000256" key="1">
    <source>
        <dbReference type="ARBA" id="ARBA00022741"/>
    </source>
</evidence>
<keyword evidence="1" id="KW-0547">Nucleotide-binding</keyword>
<protein>
    <recommendedName>
        <fullName evidence="4">GB1/RHD3-type G domain-containing protein</fullName>
    </recommendedName>
</protein>
<dbReference type="GO" id="GO:0003924">
    <property type="term" value="F:GTPase activity"/>
    <property type="evidence" value="ECO:0007669"/>
    <property type="project" value="InterPro"/>
</dbReference>
<dbReference type="InterPro" id="IPR030386">
    <property type="entry name" value="G_GB1_RHD3_dom"/>
</dbReference>
<dbReference type="Pfam" id="PF02263">
    <property type="entry name" value="GBP"/>
    <property type="match status" value="1"/>
</dbReference>
<evidence type="ECO:0000313" key="5">
    <source>
        <dbReference type="Ensembl" id="ENSPMAP00000002997.1"/>
    </source>
</evidence>
<keyword evidence="2" id="KW-0342">GTP-binding</keyword>
<proteinExistence type="inferred from homology"/>
<dbReference type="OMA" id="VCHPRDE"/>
<evidence type="ECO:0000259" key="4">
    <source>
        <dbReference type="PROSITE" id="PS51715"/>
    </source>
</evidence>
<dbReference type="PROSITE" id="PS51715">
    <property type="entry name" value="G_GB1_RHD3"/>
    <property type="match status" value="1"/>
</dbReference>
<dbReference type="STRING" id="7757.ENSPMAP00000002997"/>
<evidence type="ECO:0000256" key="3">
    <source>
        <dbReference type="PROSITE-ProRule" id="PRU01052"/>
    </source>
</evidence>
<name>S4RCR5_PETMA</name>
<accession>S4RCR5</accession>